<reference evidence="1" key="1">
    <citation type="submission" date="2016-10" db="EMBL/GenBank/DDBJ databases">
        <title>Sequence of Gallionella enrichment culture.</title>
        <authorList>
            <person name="Poehlein A."/>
            <person name="Muehling M."/>
            <person name="Daniel R."/>
        </authorList>
    </citation>
    <scope>NUCLEOTIDE SEQUENCE</scope>
</reference>
<evidence type="ECO:0000313" key="1">
    <source>
        <dbReference type="EMBL" id="OIQ66255.1"/>
    </source>
</evidence>
<sequence length="139" mass="15307">MIHETGRGIQFLVHVAAHGNVPFLHATANGKQRQPALKCAGNHRQIKQVTTTILDFGRRQVVLAVERRVNIGSGTGQVNTVNHGQVLVNVICTKTGGGQQRHTTGEFDQRSDVFAGHDLVVMPFAFLRTHRHQNNGFAR</sequence>
<accession>A0A1J5PEM1</accession>
<protein>
    <submittedName>
        <fullName evidence="1">Uncharacterized protein</fullName>
    </submittedName>
</protein>
<gene>
    <name evidence="1" type="ORF">GALL_521780</name>
</gene>
<organism evidence="1">
    <name type="scientific">mine drainage metagenome</name>
    <dbReference type="NCBI Taxonomy" id="410659"/>
    <lineage>
        <taxon>unclassified sequences</taxon>
        <taxon>metagenomes</taxon>
        <taxon>ecological metagenomes</taxon>
    </lineage>
</organism>
<dbReference type="EMBL" id="MLJW01006732">
    <property type="protein sequence ID" value="OIQ66255.1"/>
    <property type="molecule type" value="Genomic_DNA"/>
</dbReference>
<dbReference type="AlphaFoldDB" id="A0A1J5PEM1"/>
<name>A0A1J5PEM1_9ZZZZ</name>
<comment type="caution">
    <text evidence="1">The sequence shown here is derived from an EMBL/GenBank/DDBJ whole genome shotgun (WGS) entry which is preliminary data.</text>
</comment>
<proteinExistence type="predicted"/>